<sequence length="142" mass="16177">MEENTLEVCHRHSQCGGRTDNWNVHSRHPNYISGYTGNIPINLRWTGDHRPCETRDYLVSCRTPAILTIAVPDRTKHGKAQKAGNSHSGAKSSIVWGKYFRDKISYNSGLSKWAKSYSIWYCSNLYCNLNKLAKDDLFVIPS</sequence>
<proteinExistence type="predicted"/>
<dbReference type="AlphaFoldDB" id="A0AAV4SC53"/>
<reference evidence="1 2" key="1">
    <citation type="submission" date="2021-06" db="EMBL/GenBank/DDBJ databases">
        <title>Caerostris extrusa draft genome.</title>
        <authorList>
            <person name="Kono N."/>
            <person name="Arakawa K."/>
        </authorList>
    </citation>
    <scope>NUCLEOTIDE SEQUENCE [LARGE SCALE GENOMIC DNA]</scope>
</reference>
<evidence type="ECO:0000313" key="1">
    <source>
        <dbReference type="EMBL" id="GIY30236.1"/>
    </source>
</evidence>
<organism evidence="1 2">
    <name type="scientific">Caerostris extrusa</name>
    <name type="common">Bark spider</name>
    <name type="synonym">Caerostris bankana</name>
    <dbReference type="NCBI Taxonomy" id="172846"/>
    <lineage>
        <taxon>Eukaryota</taxon>
        <taxon>Metazoa</taxon>
        <taxon>Ecdysozoa</taxon>
        <taxon>Arthropoda</taxon>
        <taxon>Chelicerata</taxon>
        <taxon>Arachnida</taxon>
        <taxon>Araneae</taxon>
        <taxon>Araneomorphae</taxon>
        <taxon>Entelegynae</taxon>
        <taxon>Araneoidea</taxon>
        <taxon>Araneidae</taxon>
        <taxon>Caerostris</taxon>
    </lineage>
</organism>
<dbReference type="Proteomes" id="UP001054945">
    <property type="component" value="Unassembled WGS sequence"/>
</dbReference>
<evidence type="ECO:0000313" key="2">
    <source>
        <dbReference type="Proteomes" id="UP001054945"/>
    </source>
</evidence>
<protein>
    <submittedName>
        <fullName evidence="1">Uncharacterized protein</fullName>
    </submittedName>
</protein>
<keyword evidence="2" id="KW-1185">Reference proteome</keyword>
<accession>A0AAV4SC53</accession>
<dbReference type="EMBL" id="BPLR01009196">
    <property type="protein sequence ID" value="GIY30236.1"/>
    <property type="molecule type" value="Genomic_DNA"/>
</dbReference>
<gene>
    <name evidence="1" type="primary">AVEN_49125_1</name>
    <name evidence="1" type="ORF">CEXT_76291</name>
</gene>
<comment type="caution">
    <text evidence="1">The sequence shown here is derived from an EMBL/GenBank/DDBJ whole genome shotgun (WGS) entry which is preliminary data.</text>
</comment>
<name>A0AAV4SC53_CAEEX</name>